<accession>A0ABD2IP71</accession>
<evidence type="ECO:0000256" key="3">
    <source>
        <dbReference type="ARBA" id="ARBA00016301"/>
    </source>
</evidence>
<dbReference type="GO" id="GO:0008897">
    <property type="term" value="F:holo-[acyl-carrier-protein] synthase activity"/>
    <property type="evidence" value="ECO:0007669"/>
    <property type="project" value="UniProtKB-EC"/>
</dbReference>
<protein>
    <recommendedName>
        <fullName evidence="3">L-aminoadipate-semialdehyde dehydrogenase-phosphopantetheinyl transferase</fullName>
        <ecNumber evidence="2">2.7.8.7</ecNumber>
    </recommendedName>
    <alternativeName>
        <fullName evidence="5">4'-phosphopantetheinyl transferase</fullName>
    </alternativeName>
    <alternativeName>
        <fullName evidence="6">Alpha-aminoadipic semialdehyde dehydrogenase-phosphopantetheinyl transferase</fullName>
    </alternativeName>
</protein>
<comment type="catalytic activity">
    <reaction evidence="8">
        <text>apo-[ACP] + acetyl-CoA = acetyl-[ACP] + adenosine 3',5'-bisphosphate + H(+)</text>
        <dbReference type="Rhea" id="RHEA:46564"/>
        <dbReference type="Rhea" id="RHEA-COMP:9621"/>
        <dbReference type="Rhea" id="RHEA-COMP:9690"/>
        <dbReference type="ChEBI" id="CHEBI:15378"/>
        <dbReference type="ChEBI" id="CHEBI:29999"/>
        <dbReference type="ChEBI" id="CHEBI:57288"/>
        <dbReference type="ChEBI" id="CHEBI:58343"/>
        <dbReference type="ChEBI" id="CHEBI:78446"/>
    </reaction>
    <physiologicalReaction direction="left-to-right" evidence="8">
        <dbReference type="Rhea" id="RHEA:46565"/>
    </physiologicalReaction>
</comment>
<dbReference type="Pfam" id="PF22624">
    <property type="entry name" value="AASDHPPT_N"/>
    <property type="match status" value="1"/>
</dbReference>
<sequence length="349" mass="39890">MQAVTEQCFCKRWAFSLKKSMESENFERHFRLAIQSVTAEDYEKMRQYRHREDSLATLAGRLFLRKAVQCLCGVRWADIEISRTERGKPFIVRPENISIGLNVSHQGDYTVFASSCTNQVGVDVMRLDMCRGNKTADEYINSMAKSASARELRTMRGQPTEQMKMTVFYRYWCLKEAIMKATGHGLVNDLSRFDFIIDPNERYKQGSFITSTTFTEDAIPQPQWIFEESFVDANHVAAVCREKALPAVCTFRKEQCAKIFFSKIDFEFLLDDASILNPLADGGASENARKGKGGKRKDGEREEKERKTETEREGGMEEKKTKKGMEGKGNGWRMHLGWLRGVLAADGWG</sequence>
<feature type="domain" description="4'-phosphopantetheinyl transferase" evidence="10">
    <location>
        <begin position="119"/>
        <end position="240"/>
    </location>
</feature>
<dbReference type="FunFam" id="3.90.470.20:FF:000003">
    <property type="entry name" value="L-aminoadipate-semialdehyde dehydrogenase-phosphopantetheinyl transferase"/>
    <property type="match status" value="1"/>
</dbReference>
<feature type="domain" description="4'-phosphopantetheinyl transferase N-terminal" evidence="11">
    <location>
        <begin position="27"/>
        <end position="116"/>
    </location>
</feature>
<evidence type="ECO:0000256" key="4">
    <source>
        <dbReference type="ARBA" id="ARBA00022679"/>
    </source>
</evidence>
<dbReference type="InterPro" id="IPR050559">
    <property type="entry name" value="P-Pant_transferase_sf"/>
</dbReference>
<evidence type="ECO:0000256" key="6">
    <source>
        <dbReference type="ARBA" id="ARBA00033443"/>
    </source>
</evidence>
<evidence type="ECO:0000256" key="1">
    <source>
        <dbReference type="ARBA" id="ARBA00006195"/>
    </source>
</evidence>
<gene>
    <name evidence="12" type="ORF">niasHT_039775</name>
</gene>
<evidence type="ECO:0000256" key="2">
    <source>
        <dbReference type="ARBA" id="ARBA00013172"/>
    </source>
</evidence>
<dbReference type="EMBL" id="JBICBT010001137">
    <property type="protein sequence ID" value="KAL3081298.1"/>
    <property type="molecule type" value="Genomic_DNA"/>
</dbReference>
<evidence type="ECO:0000313" key="12">
    <source>
        <dbReference type="EMBL" id="KAL3081298.1"/>
    </source>
</evidence>
<dbReference type="SUPFAM" id="SSF56214">
    <property type="entry name" value="4'-phosphopantetheinyl transferase"/>
    <property type="match status" value="2"/>
</dbReference>
<feature type="region of interest" description="Disordered" evidence="9">
    <location>
        <begin position="281"/>
        <end position="329"/>
    </location>
</feature>
<dbReference type="AlphaFoldDB" id="A0ABD2IP71"/>
<proteinExistence type="inferred from homology"/>
<feature type="compositionally biased region" description="Basic and acidic residues" evidence="9">
    <location>
        <begin position="296"/>
        <end position="326"/>
    </location>
</feature>
<dbReference type="Gene3D" id="3.90.470.20">
    <property type="entry name" value="4'-phosphopantetheinyl transferase domain"/>
    <property type="match status" value="2"/>
</dbReference>
<evidence type="ECO:0000259" key="10">
    <source>
        <dbReference type="Pfam" id="PF01648"/>
    </source>
</evidence>
<evidence type="ECO:0000256" key="8">
    <source>
        <dbReference type="ARBA" id="ARBA00048794"/>
    </source>
</evidence>
<organism evidence="12 13">
    <name type="scientific">Heterodera trifolii</name>
    <dbReference type="NCBI Taxonomy" id="157864"/>
    <lineage>
        <taxon>Eukaryota</taxon>
        <taxon>Metazoa</taxon>
        <taxon>Ecdysozoa</taxon>
        <taxon>Nematoda</taxon>
        <taxon>Chromadorea</taxon>
        <taxon>Rhabditida</taxon>
        <taxon>Tylenchina</taxon>
        <taxon>Tylenchomorpha</taxon>
        <taxon>Tylenchoidea</taxon>
        <taxon>Heteroderidae</taxon>
        <taxon>Heteroderinae</taxon>
        <taxon>Heterodera</taxon>
    </lineage>
</organism>
<dbReference type="InterPro" id="IPR037143">
    <property type="entry name" value="4-PPantetheinyl_Trfase_dom_sf"/>
</dbReference>
<evidence type="ECO:0000256" key="5">
    <source>
        <dbReference type="ARBA" id="ARBA00030484"/>
    </source>
</evidence>
<dbReference type="InterPro" id="IPR055066">
    <property type="entry name" value="AASDHPPT_N"/>
</dbReference>
<dbReference type="Proteomes" id="UP001620626">
    <property type="component" value="Unassembled WGS sequence"/>
</dbReference>
<dbReference type="PANTHER" id="PTHR12215">
    <property type="entry name" value="PHOSPHOPANTETHEINE TRANSFERASE"/>
    <property type="match status" value="1"/>
</dbReference>
<dbReference type="Pfam" id="PF01648">
    <property type="entry name" value="ACPS"/>
    <property type="match status" value="1"/>
</dbReference>
<evidence type="ECO:0000313" key="13">
    <source>
        <dbReference type="Proteomes" id="UP001620626"/>
    </source>
</evidence>
<comment type="caution">
    <text evidence="12">The sequence shown here is derived from an EMBL/GenBank/DDBJ whole genome shotgun (WGS) entry which is preliminary data.</text>
</comment>
<comment type="catalytic activity">
    <reaction evidence="7">
        <text>apo-[ACP] + CoA = holo-[ACP] + adenosine 3',5'-bisphosphate + H(+)</text>
        <dbReference type="Rhea" id="RHEA:12068"/>
        <dbReference type="Rhea" id="RHEA-COMP:9685"/>
        <dbReference type="Rhea" id="RHEA-COMP:9690"/>
        <dbReference type="ChEBI" id="CHEBI:15378"/>
        <dbReference type="ChEBI" id="CHEBI:29999"/>
        <dbReference type="ChEBI" id="CHEBI:57287"/>
        <dbReference type="ChEBI" id="CHEBI:58343"/>
        <dbReference type="ChEBI" id="CHEBI:64479"/>
        <dbReference type="EC" id="2.7.8.7"/>
    </reaction>
    <physiologicalReaction direction="left-to-right" evidence="7">
        <dbReference type="Rhea" id="RHEA:12069"/>
    </physiologicalReaction>
</comment>
<dbReference type="InterPro" id="IPR008278">
    <property type="entry name" value="4-PPantetheinyl_Trfase_dom"/>
</dbReference>
<evidence type="ECO:0000256" key="7">
    <source>
        <dbReference type="ARBA" id="ARBA00048641"/>
    </source>
</evidence>
<evidence type="ECO:0000259" key="11">
    <source>
        <dbReference type="Pfam" id="PF22624"/>
    </source>
</evidence>
<keyword evidence="4" id="KW-0808">Transferase</keyword>
<name>A0ABD2IP71_9BILA</name>
<keyword evidence="13" id="KW-1185">Reference proteome</keyword>
<comment type="similarity">
    <text evidence="1">Belongs to the P-Pant transferase superfamily. AcpS family.</text>
</comment>
<evidence type="ECO:0000256" key="9">
    <source>
        <dbReference type="SAM" id="MobiDB-lite"/>
    </source>
</evidence>
<dbReference type="EC" id="2.7.8.7" evidence="2"/>
<dbReference type="PANTHER" id="PTHR12215:SF23">
    <property type="entry name" value="L-AMINOADIPATE-SEMIALDEHYDE DEHYDROGENASE-PHOSPHOPANTETHEINYL TRANSFERASE"/>
    <property type="match status" value="1"/>
</dbReference>
<reference evidence="12 13" key="1">
    <citation type="submission" date="2024-10" db="EMBL/GenBank/DDBJ databases">
        <authorList>
            <person name="Kim D."/>
        </authorList>
    </citation>
    <scope>NUCLEOTIDE SEQUENCE [LARGE SCALE GENOMIC DNA]</scope>
    <source>
        <strain evidence="12">BH-2024</strain>
    </source>
</reference>